<dbReference type="PANTHER" id="PTHR47540">
    <property type="entry name" value="THIAMINE REPRESSIBLE GENES REGULATORY PROTEIN THI5"/>
    <property type="match status" value="1"/>
</dbReference>
<keyword evidence="2" id="KW-0479">Metal-binding</keyword>
<feature type="region of interest" description="Disordered" evidence="8">
    <location>
        <begin position="349"/>
        <end position="398"/>
    </location>
</feature>
<dbReference type="GO" id="GO:0016787">
    <property type="term" value="F:hydrolase activity"/>
    <property type="evidence" value="ECO:0007669"/>
    <property type="project" value="InterPro"/>
</dbReference>
<dbReference type="InterPro" id="IPR029058">
    <property type="entry name" value="AB_hydrolase_fold"/>
</dbReference>
<dbReference type="Gene3D" id="3.40.50.1820">
    <property type="entry name" value="alpha/beta hydrolase"/>
    <property type="match status" value="1"/>
</dbReference>
<dbReference type="GO" id="GO:0008270">
    <property type="term" value="F:zinc ion binding"/>
    <property type="evidence" value="ECO:0007669"/>
    <property type="project" value="InterPro"/>
</dbReference>
<dbReference type="PANTHER" id="PTHR47540:SF1">
    <property type="entry name" value="ACTIVATOR OF STRESS GENES 1-RELATED"/>
    <property type="match status" value="1"/>
</dbReference>
<organism evidence="10 11">
    <name type="scientific">Aspergillus awamori</name>
    <name type="common">Black koji mold</name>
    <dbReference type="NCBI Taxonomy" id="105351"/>
    <lineage>
        <taxon>Eukaryota</taxon>
        <taxon>Fungi</taxon>
        <taxon>Dikarya</taxon>
        <taxon>Ascomycota</taxon>
        <taxon>Pezizomycotina</taxon>
        <taxon>Eurotiomycetes</taxon>
        <taxon>Eurotiomycetidae</taxon>
        <taxon>Eurotiales</taxon>
        <taxon>Aspergillaceae</taxon>
        <taxon>Aspergillus</taxon>
    </lineage>
</organism>
<dbReference type="EMBL" id="BDHI01000014">
    <property type="protein sequence ID" value="GCB23237.1"/>
    <property type="molecule type" value="Genomic_DNA"/>
</dbReference>
<reference evidence="10 11" key="1">
    <citation type="submission" date="2016-09" db="EMBL/GenBank/DDBJ databases">
        <title>Aspergillus awamori IFM 58123T.</title>
        <authorList>
            <person name="Kusuya Y."/>
            <person name="Shimizu M."/>
            <person name="Takahashi H."/>
            <person name="Yaguchi T."/>
        </authorList>
    </citation>
    <scope>NUCLEOTIDE SEQUENCE [LARGE SCALE GENOMIC DNA]</scope>
    <source>
        <strain evidence="10 11">IFM 58123</strain>
    </source>
</reference>
<evidence type="ECO:0000256" key="4">
    <source>
        <dbReference type="ARBA" id="ARBA00023015"/>
    </source>
</evidence>
<keyword evidence="6" id="KW-0804">Transcription</keyword>
<keyword evidence="7" id="KW-0539">Nucleus</keyword>
<feature type="compositionally biased region" description="Polar residues" evidence="8">
    <location>
        <begin position="350"/>
        <end position="369"/>
    </location>
</feature>
<dbReference type="SUPFAM" id="SSF53474">
    <property type="entry name" value="alpha/beta-Hydrolases"/>
    <property type="match status" value="1"/>
</dbReference>
<keyword evidence="3" id="KW-0862">Zinc</keyword>
<dbReference type="CDD" id="cd00067">
    <property type="entry name" value="GAL4"/>
    <property type="match status" value="1"/>
</dbReference>
<dbReference type="InterPro" id="IPR051711">
    <property type="entry name" value="Stress_Response_Reg"/>
</dbReference>
<evidence type="ECO:0000256" key="5">
    <source>
        <dbReference type="ARBA" id="ARBA00023125"/>
    </source>
</evidence>
<evidence type="ECO:0000256" key="6">
    <source>
        <dbReference type="ARBA" id="ARBA00023163"/>
    </source>
</evidence>
<dbReference type="STRING" id="105351.A0A401KVN8"/>
<feature type="domain" description="Zn(2)-C6 fungal-type" evidence="9">
    <location>
        <begin position="292"/>
        <end position="321"/>
    </location>
</feature>
<dbReference type="GO" id="GO:0043565">
    <property type="term" value="F:sequence-specific DNA binding"/>
    <property type="evidence" value="ECO:0007669"/>
    <property type="project" value="TreeGrafter"/>
</dbReference>
<dbReference type="InterPro" id="IPR001138">
    <property type="entry name" value="Zn2Cys6_DnaBD"/>
</dbReference>
<dbReference type="InterPro" id="IPR002925">
    <property type="entry name" value="Dienelactn_hydro"/>
</dbReference>
<dbReference type="InterPro" id="IPR007219">
    <property type="entry name" value="XnlR_reg_dom"/>
</dbReference>
<dbReference type="AlphaFoldDB" id="A0A401KVN8"/>
<evidence type="ECO:0000256" key="3">
    <source>
        <dbReference type="ARBA" id="ARBA00022833"/>
    </source>
</evidence>
<sequence>MTSYPPRKCCFQGVKHEGDATGDFITIDDFEVYKKAPEGAAPEKAIILLTDILGHRFKNAQLIADQFAANGYLVLIPDLFYGDPIPIGGSAGLDLHKWLVGEYHEKKIAHTPPVIDPILEKCITELRTKYNIKKIGAIGYCFGAKYVVRFLKPDQGKVDVGFLAHPSLVEKEELEAIKGPLAIAAAEKDHVFPAEKRHESEQILETLALPYALTLYGGVGHGFALRGDLSDPKVLFAKENAFIQALQWFDEHLTVSLIALVMFRHFQMPPPPNGNASQSDAAGRPKDRTRRACERCRQMKIKCDGATTCNHCRTSFNECVYPEPRRKRKASPHFDRLQELEKRVKAMEESYQTISATKDSSQSPNSATQHPPPSTAGANDVGPDPTDPRPQLRSSQGEARFGFSSADRAFIERLKAELGDWPGADFDSRLRIREKPGVKLFQSATPAPRVVCLPPRERAEHLINIALDASVLYHVVHRPTFDSAFELLYSLDRSDYGEGEMRHIPLVYALMALGCLFEKIGEGPSESGDDMTAERTKYFATCRDLVDLHDCNDIVTLQAIFYMNLFILSTERLSPCYTCLSHAFSLAVRMNLQLPNTRDNLIAAEIKRRLFWSLRQLLMVVASMCGYPRPINSNEVDIEQPLDLDDNDLKSTRISQSLQDPALIRSMSGSVALLKLHNILDRIVRELYPSGGVRRKTNSGSMSHLVSNEIVTQLEEELQKWSTSLPLGYKRGTSRYAPHLEKAKYELWMTYAHVQILLYRPFLHYFVDSTEGNGHAEHGFHKYASACVDASRNLIHLTEDMHRDGLLYGAHWRIAYMVCTAGLSLIYVVVGSKNPDTARNLKMDLNTAKRMLMCLTPYSSHSRRLHVALTVLTATFTKSDHGSQSQSPNDTAEAAPDKPHEPYTGPTTRQAYGASPQGNQKYNGPGAGEVVAPSPELFTRGVETHPSQPNRVEAYGMIPASQPPLSHLDSTPVPSGYVVPPLQPGAPGTTMPTPAPENTTPQSAERVMEALAGAAATYGPEPGLGDQTYYLEARPFNLQRPTEGEDYLFGREFGEFDGMTGDLLSFDYLF</sequence>
<dbReference type="PROSITE" id="PS50048">
    <property type="entry name" value="ZN2_CY6_FUNGAL_2"/>
    <property type="match status" value="1"/>
</dbReference>
<evidence type="ECO:0000313" key="11">
    <source>
        <dbReference type="Proteomes" id="UP000286921"/>
    </source>
</evidence>
<dbReference type="InterPro" id="IPR036864">
    <property type="entry name" value="Zn2-C6_fun-type_DNA-bd_sf"/>
</dbReference>
<dbReference type="GO" id="GO:0005634">
    <property type="term" value="C:nucleus"/>
    <property type="evidence" value="ECO:0007669"/>
    <property type="project" value="UniProtKB-SubCell"/>
</dbReference>
<dbReference type="SUPFAM" id="SSF57701">
    <property type="entry name" value="Zn2/Cys6 DNA-binding domain"/>
    <property type="match status" value="1"/>
</dbReference>
<dbReference type="Gene3D" id="4.10.240.10">
    <property type="entry name" value="Zn(2)-C6 fungal-type DNA-binding domain"/>
    <property type="match status" value="1"/>
</dbReference>
<gene>
    <name evidence="10" type="ORF">AAWM_06122</name>
</gene>
<keyword evidence="11" id="KW-1185">Reference proteome</keyword>
<dbReference type="Pfam" id="PF00172">
    <property type="entry name" value="Zn_clus"/>
    <property type="match status" value="1"/>
</dbReference>
<dbReference type="PROSITE" id="PS00463">
    <property type="entry name" value="ZN2_CY6_FUNGAL_1"/>
    <property type="match status" value="1"/>
</dbReference>
<dbReference type="SMART" id="SM00906">
    <property type="entry name" value="Fungal_trans"/>
    <property type="match status" value="1"/>
</dbReference>
<feature type="region of interest" description="Disordered" evidence="8">
    <location>
        <begin position="878"/>
        <end position="932"/>
    </location>
</feature>
<evidence type="ECO:0000256" key="7">
    <source>
        <dbReference type="ARBA" id="ARBA00023242"/>
    </source>
</evidence>
<dbReference type="Pfam" id="PF01738">
    <property type="entry name" value="DLH"/>
    <property type="match status" value="1"/>
</dbReference>
<comment type="caution">
    <text evidence="10">The sequence shown here is derived from an EMBL/GenBank/DDBJ whole genome shotgun (WGS) entry which is preliminary data.</text>
</comment>
<feature type="compositionally biased region" description="Polar residues" evidence="8">
    <location>
        <begin position="878"/>
        <end position="890"/>
    </location>
</feature>
<evidence type="ECO:0000256" key="8">
    <source>
        <dbReference type="SAM" id="MobiDB-lite"/>
    </source>
</evidence>
<dbReference type="CDD" id="cd12148">
    <property type="entry name" value="fungal_TF_MHR"/>
    <property type="match status" value="1"/>
</dbReference>
<accession>A0A401KVN8</accession>
<dbReference type="GO" id="GO:0045944">
    <property type="term" value="P:positive regulation of transcription by RNA polymerase II"/>
    <property type="evidence" value="ECO:0007669"/>
    <property type="project" value="TreeGrafter"/>
</dbReference>
<feature type="compositionally biased region" description="Polar residues" evidence="8">
    <location>
        <begin position="905"/>
        <end position="922"/>
    </location>
</feature>
<proteinExistence type="predicted"/>
<comment type="subcellular location">
    <subcellularLocation>
        <location evidence="1">Nucleus</location>
    </subcellularLocation>
</comment>
<protein>
    <submittedName>
        <fullName evidence="10">Protein AIM2</fullName>
    </submittedName>
</protein>
<dbReference type="Proteomes" id="UP000286921">
    <property type="component" value="Unassembled WGS sequence"/>
</dbReference>
<keyword evidence="4" id="KW-0805">Transcription regulation</keyword>
<dbReference type="Pfam" id="PF04082">
    <property type="entry name" value="Fungal_trans"/>
    <property type="match status" value="1"/>
</dbReference>
<dbReference type="GO" id="GO:0000981">
    <property type="term" value="F:DNA-binding transcription factor activity, RNA polymerase II-specific"/>
    <property type="evidence" value="ECO:0007669"/>
    <property type="project" value="InterPro"/>
</dbReference>
<name>A0A401KVN8_ASPAW</name>
<evidence type="ECO:0000256" key="2">
    <source>
        <dbReference type="ARBA" id="ARBA00022723"/>
    </source>
</evidence>
<dbReference type="SMART" id="SM00066">
    <property type="entry name" value="GAL4"/>
    <property type="match status" value="1"/>
</dbReference>
<dbReference type="GO" id="GO:0006351">
    <property type="term" value="P:DNA-templated transcription"/>
    <property type="evidence" value="ECO:0007669"/>
    <property type="project" value="InterPro"/>
</dbReference>
<evidence type="ECO:0000256" key="1">
    <source>
        <dbReference type="ARBA" id="ARBA00004123"/>
    </source>
</evidence>
<evidence type="ECO:0000259" key="9">
    <source>
        <dbReference type="PROSITE" id="PS50048"/>
    </source>
</evidence>
<evidence type="ECO:0000313" key="10">
    <source>
        <dbReference type="EMBL" id="GCB23237.1"/>
    </source>
</evidence>
<keyword evidence="5" id="KW-0238">DNA-binding</keyword>